<accession>A0AAD9FC16</accession>
<evidence type="ECO:0000256" key="5">
    <source>
        <dbReference type="SAM" id="MobiDB-lite"/>
    </source>
</evidence>
<feature type="domain" description="DEK-C" evidence="6">
    <location>
        <begin position="273"/>
        <end position="329"/>
    </location>
</feature>
<keyword evidence="2" id="KW-0156">Chromatin regulator</keyword>
<keyword evidence="4" id="KW-0539">Nucleus</keyword>
<dbReference type="GO" id="GO:0042393">
    <property type="term" value="F:histone binding"/>
    <property type="evidence" value="ECO:0007669"/>
    <property type="project" value="TreeGrafter"/>
</dbReference>
<organism evidence="7 8">
    <name type="scientific">Dissostichus eleginoides</name>
    <name type="common">Patagonian toothfish</name>
    <name type="synonym">Dissostichus amissus</name>
    <dbReference type="NCBI Taxonomy" id="100907"/>
    <lineage>
        <taxon>Eukaryota</taxon>
        <taxon>Metazoa</taxon>
        <taxon>Chordata</taxon>
        <taxon>Craniata</taxon>
        <taxon>Vertebrata</taxon>
        <taxon>Euteleostomi</taxon>
        <taxon>Actinopterygii</taxon>
        <taxon>Neopterygii</taxon>
        <taxon>Teleostei</taxon>
        <taxon>Neoteleostei</taxon>
        <taxon>Acanthomorphata</taxon>
        <taxon>Eupercaria</taxon>
        <taxon>Perciformes</taxon>
        <taxon>Notothenioidei</taxon>
        <taxon>Nototheniidae</taxon>
        <taxon>Dissostichus</taxon>
    </lineage>
</organism>
<name>A0AAD9FC16_DISEL</name>
<evidence type="ECO:0000259" key="6">
    <source>
        <dbReference type="PROSITE" id="PS51998"/>
    </source>
</evidence>
<dbReference type="Gene3D" id="1.10.10.60">
    <property type="entry name" value="Homeodomain-like"/>
    <property type="match status" value="1"/>
</dbReference>
<feature type="compositionally biased region" description="Acidic residues" evidence="5">
    <location>
        <begin position="9"/>
        <end position="20"/>
    </location>
</feature>
<reference evidence="7" key="1">
    <citation type="submission" date="2023-04" db="EMBL/GenBank/DDBJ databases">
        <title>Chromosome-level genome of Chaenocephalus aceratus.</title>
        <authorList>
            <person name="Park H."/>
        </authorList>
    </citation>
    <scope>NUCLEOTIDE SEQUENCE</scope>
    <source>
        <strain evidence="7">DE</strain>
        <tissue evidence="7">Muscle</tissue>
    </source>
</reference>
<dbReference type="InterPro" id="IPR014876">
    <property type="entry name" value="DEK_C"/>
</dbReference>
<comment type="caution">
    <text evidence="7">The sequence shown here is derived from an EMBL/GenBank/DDBJ whole genome shotgun (WGS) entry which is preliminary data.</text>
</comment>
<dbReference type="SUPFAM" id="SSF109715">
    <property type="entry name" value="DEK C-terminal domain"/>
    <property type="match status" value="1"/>
</dbReference>
<gene>
    <name evidence="7" type="ORF">KUDE01_021212</name>
</gene>
<feature type="region of interest" description="Disordered" evidence="5">
    <location>
        <begin position="165"/>
        <end position="276"/>
    </location>
</feature>
<sequence length="329" mass="36455">MSVAAGESLSEEEEEVEDQQEAAQEDKSSPNKSSSKISAAGEIIEGKRAKKTVERLDFQAPKQKEKLKIGDGSGDKLGDIPRTCLKITKMKPAGEDGDLKKNLRLFNGFPFAADSEEFTKKREKLLKNSNFTNTKLKVVCGVLDLEKKGTHSDLVDRILTFLTEPKNSGKRLPSPKSKPARGKSTPKKSAPVKRQRTPAKKTSPKKRARKDESDESDESDADSEADEKPKKKAAKPAAKTKKADSSSNSKTNTKTAEDSSDDDEPLIKMIKKAPSDEQLKDTVQSLLKEADLEQMTMKQICQRVFDTYPEHNLANKKDYIKQTVKSLIT</sequence>
<evidence type="ECO:0000313" key="7">
    <source>
        <dbReference type="EMBL" id="KAK1895761.1"/>
    </source>
</evidence>
<dbReference type="InterPro" id="IPR044198">
    <property type="entry name" value="DEK"/>
</dbReference>
<feature type="compositionally biased region" description="Basic residues" evidence="5">
    <location>
        <begin position="178"/>
        <end position="208"/>
    </location>
</feature>
<dbReference type="Proteomes" id="UP001228049">
    <property type="component" value="Unassembled WGS sequence"/>
</dbReference>
<dbReference type="GO" id="GO:0006325">
    <property type="term" value="P:chromatin organization"/>
    <property type="evidence" value="ECO:0007669"/>
    <property type="project" value="UniProtKB-KW"/>
</dbReference>
<evidence type="ECO:0000256" key="1">
    <source>
        <dbReference type="ARBA" id="ARBA00004123"/>
    </source>
</evidence>
<keyword evidence="8" id="KW-1185">Reference proteome</keyword>
<comment type="subcellular location">
    <subcellularLocation>
        <location evidence="1">Nucleus</location>
    </subcellularLocation>
</comment>
<evidence type="ECO:0000256" key="2">
    <source>
        <dbReference type="ARBA" id="ARBA00022853"/>
    </source>
</evidence>
<dbReference type="PROSITE" id="PS51998">
    <property type="entry name" value="DEK_C"/>
    <property type="match status" value="1"/>
</dbReference>
<dbReference type="EMBL" id="JASDAP010000010">
    <property type="protein sequence ID" value="KAK1895761.1"/>
    <property type="molecule type" value="Genomic_DNA"/>
</dbReference>
<feature type="compositionally biased region" description="Basic residues" evidence="5">
    <location>
        <begin position="230"/>
        <end position="240"/>
    </location>
</feature>
<dbReference type="AlphaFoldDB" id="A0AAD9FC16"/>
<proteinExistence type="predicted"/>
<protein>
    <submittedName>
        <fullName evidence="7">Protein DEK</fullName>
    </submittedName>
</protein>
<dbReference type="PANTHER" id="PTHR13468">
    <property type="entry name" value="DEK PROTEIN"/>
    <property type="match status" value="1"/>
</dbReference>
<keyword evidence="3" id="KW-0238">DNA-binding</keyword>
<evidence type="ECO:0000313" key="8">
    <source>
        <dbReference type="Proteomes" id="UP001228049"/>
    </source>
</evidence>
<feature type="region of interest" description="Disordered" evidence="5">
    <location>
        <begin position="1"/>
        <end position="44"/>
    </location>
</feature>
<dbReference type="PANTHER" id="PTHR13468:SF1">
    <property type="entry name" value="PROTEIN DEK"/>
    <property type="match status" value="1"/>
</dbReference>
<dbReference type="Pfam" id="PF08766">
    <property type="entry name" value="DEK_C"/>
    <property type="match status" value="1"/>
</dbReference>
<dbReference type="GO" id="GO:0005634">
    <property type="term" value="C:nucleus"/>
    <property type="evidence" value="ECO:0007669"/>
    <property type="project" value="UniProtKB-SubCell"/>
</dbReference>
<evidence type="ECO:0000256" key="4">
    <source>
        <dbReference type="ARBA" id="ARBA00023242"/>
    </source>
</evidence>
<feature type="compositionally biased region" description="Low complexity" evidence="5">
    <location>
        <begin position="245"/>
        <end position="254"/>
    </location>
</feature>
<evidence type="ECO:0000256" key="3">
    <source>
        <dbReference type="ARBA" id="ARBA00023125"/>
    </source>
</evidence>
<dbReference type="GO" id="GO:2000779">
    <property type="term" value="P:regulation of double-strand break repair"/>
    <property type="evidence" value="ECO:0007669"/>
    <property type="project" value="TreeGrafter"/>
</dbReference>
<feature type="compositionally biased region" description="Acidic residues" evidence="5">
    <location>
        <begin position="213"/>
        <end position="225"/>
    </location>
</feature>
<dbReference type="GO" id="GO:0003677">
    <property type="term" value="F:DNA binding"/>
    <property type="evidence" value="ECO:0007669"/>
    <property type="project" value="UniProtKB-KW"/>
</dbReference>